<dbReference type="GO" id="GO:0046872">
    <property type="term" value="F:metal ion binding"/>
    <property type="evidence" value="ECO:0007669"/>
    <property type="project" value="UniProtKB-KW"/>
</dbReference>
<keyword evidence="1" id="KW-0460">Magnesium</keyword>
<proteinExistence type="predicted"/>
<feature type="binding site" evidence="1">
    <location>
        <position position="146"/>
    </location>
    <ligand>
        <name>Mg(2+)</name>
        <dbReference type="ChEBI" id="CHEBI:18420"/>
        <label>1</label>
    </ligand>
</feature>
<feature type="binding site" evidence="1">
    <location>
        <position position="145"/>
    </location>
    <ligand>
        <name>Mg(2+)</name>
        <dbReference type="ChEBI" id="CHEBI:18420"/>
        <label>1</label>
    </ligand>
</feature>
<dbReference type="InterPro" id="IPR050792">
    <property type="entry name" value="ADP-ribosylglycohydrolase"/>
</dbReference>
<dbReference type="InterPro" id="IPR036705">
    <property type="entry name" value="Ribosyl_crysJ1_sf"/>
</dbReference>
<name>A0A7S2H4G9_9STRA</name>
<reference evidence="2" key="1">
    <citation type="submission" date="2021-01" db="EMBL/GenBank/DDBJ databases">
        <authorList>
            <person name="Corre E."/>
            <person name="Pelletier E."/>
            <person name="Niang G."/>
            <person name="Scheremetjew M."/>
            <person name="Finn R."/>
            <person name="Kale V."/>
            <person name="Holt S."/>
            <person name="Cochrane G."/>
            <person name="Meng A."/>
            <person name="Brown T."/>
            <person name="Cohen L."/>
        </authorList>
    </citation>
    <scope>NUCLEOTIDE SEQUENCE</scope>
    <source>
        <strain evidence="2">CCMP826</strain>
    </source>
</reference>
<dbReference type="SUPFAM" id="SSF101478">
    <property type="entry name" value="ADP-ribosylglycohydrolase"/>
    <property type="match status" value="1"/>
</dbReference>
<feature type="binding site" evidence="1">
    <location>
        <position position="366"/>
    </location>
    <ligand>
        <name>Mg(2+)</name>
        <dbReference type="ChEBI" id="CHEBI:18420"/>
        <label>1</label>
    </ligand>
</feature>
<comment type="cofactor">
    <cofactor evidence="1">
        <name>Mg(2+)</name>
        <dbReference type="ChEBI" id="CHEBI:18420"/>
    </cofactor>
    <text evidence="1">Binds 2 magnesium ions per subunit.</text>
</comment>
<protein>
    <recommendedName>
        <fullName evidence="3">ADP-ribosylglycohydrolase</fullName>
    </recommendedName>
</protein>
<feature type="binding site" evidence="1">
    <location>
        <position position="369"/>
    </location>
    <ligand>
        <name>Mg(2+)</name>
        <dbReference type="ChEBI" id="CHEBI:18420"/>
        <label>1</label>
    </ligand>
</feature>
<feature type="binding site" evidence="1">
    <location>
        <position position="144"/>
    </location>
    <ligand>
        <name>Mg(2+)</name>
        <dbReference type="ChEBI" id="CHEBI:18420"/>
        <label>1</label>
    </ligand>
</feature>
<dbReference type="AlphaFoldDB" id="A0A7S2H4G9"/>
<dbReference type="Gene3D" id="1.10.4080.10">
    <property type="entry name" value="ADP-ribosylation/Crystallin J1"/>
    <property type="match status" value="1"/>
</dbReference>
<dbReference type="EMBL" id="HBGV01005750">
    <property type="protein sequence ID" value="CAD9480193.1"/>
    <property type="molecule type" value="Transcribed_RNA"/>
</dbReference>
<dbReference type="PANTHER" id="PTHR16222:SF28">
    <property type="entry name" value="ADP-RIBOSYLGLYCOHYDROLASE"/>
    <property type="match status" value="1"/>
</dbReference>
<evidence type="ECO:0000313" key="2">
    <source>
        <dbReference type="EMBL" id="CAD9480193.1"/>
    </source>
</evidence>
<evidence type="ECO:0008006" key="3">
    <source>
        <dbReference type="Google" id="ProtNLM"/>
    </source>
</evidence>
<evidence type="ECO:0000256" key="1">
    <source>
        <dbReference type="PIRSR" id="PIRSR605502-1"/>
    </source>
</evidence>
<dbReference type="InterPro" id="IPR005502">
    <property type="entry name" value="Ribosyl_crysJ1"/>
</dbReference>
<feature type="binding site" evidence="1">
    <location>
        <position position="368"/>
    </location>
    <ligand>
        <name>Mg(2+)</name>
        <dbReference type="ChEBI" id="CHEBI:18420"/>
        <label>1</label>
    </ligand>
</feature>
<dbReference type="PANTHER" id="PTHR16222">
    <property type="entry name" value="ADP-RIBOSYLGLYCOHYDROLASE"/>
    <property type="match status" value="1"/>
</dbReference>
<keyword evidence="1" id="KW-0479">Metal-binding</keyword>
<sequence length="421" mass="46139">MGNSLTGTDHPTPPDVIALMTLLKDDNTPEDQKRAAFERLRQEFAPQTHQTPAFAVELSKVFALRFSPWERRPKDASSLSEIDLADRIRGCLFGAALGDSVGLCTEFMTQAQVDENYPDDFDFFPGCDVHPDDHRMMFPKGDWTDDTDQMILILQSLLETGGRCSDHGSDFAGRLVEWKESGFSGLGDAGGTGLGQTTKRIMLTEGFTTDPAAAARKVWENSGKSLAPNGAVMRTAVTGVPFFWDSSIVDDNTLAYCRVTHADPRCGASCAAVSHCVSLLLRGTNDVNEVLSNAVSQAERHLDSQEHIDEFHHFASALSLKELELDEQRSIGYTFKCMGSALWALRVVDDLGFFETMQQIVRAGGDADTNGSVAGALAGARLGYSRLPSAWLTGLPYASWLEAWVQKMLFMLNLPVKPMQE</sequence>
<gene>
    <name evidence="2" type="ORF">HTAM1171_LOCUS3455</name>
</gene>
<organism evidence="2">
    <name type="scientific">Helicotheca tamesis</name>
    <dbReference type="NCBI Taxonomy" id="374047"/>
    <lineage>
        <taxon>Eukaryota</taxon>
        <taxon>Sar</taxon>
        <taxon>Stramenopiles</taxon>
        <taxon>Ochrophyta</taxon>
        <taxon>Bacillariophyta</taxon>
        <taxon>Mediophyceae</taxon>
        <taxon>Lithodesmiophycidae</taxon>
        <taxon>Lithodesmiales</taxon>
        <taxon>Lithodesmiaceae</taxon>
        <taxon>Helicotheca</taxon>
    </lineage>
</organism>
<accession>A0A7S2H4G9</accession>
<dbReference type="Pfam" id="PF03747">
    <property type="entry name" value="ADP_ribosyl_GH"/>
    <property type="match status" value="1"/>
</dbReference>